<dbReference type="AlphaFoldDB" id="A0A518KDH8"/>
<dbReference type="EMBL" id="CP036349">
    <property type="protein sequence ID" value="QDV75851.1"/>
    <property type="molecule type" value="Genomic_DNA"/>
</dbReference>
<proteinExistence type="predicted"/>
<dbReference type="Gene3D" id="3.40.190.10">
    <property type="entry name" value="Periplasmic binding protein-like II"/>
    <property type="match status" value="1"/>
</dbReference>
<dbReference type="InterPro" id="IPR036737">
    <property type="entry name" value="OmpA-like_sf"/>
</dbReference>
<dbReference type="SUPFAM" id="SSF103088">
    <property type="entry name" value="OmpA-like"/>
    <property type="match status" value="1"/>
</dbReference>
<dbReference type="SUPFAM" id="SSF53850">
    <property type="entry name" value="Periplasmic binding protein-like II"/>
    <property type="match status" value="1"/>
</dbReference>
<evidence type="ECO:0000313" key="5">
    <source>
        <dbReference type="EMBL" id="QDV75851.1"/>
    </source>
</evidence>
<accession>A0A518KDH8</accession>
<sequence>MSKAKLLAVAIVWLVILGFGVGVWRFVFAPAVAKTQAEREAEERQRGGSESLYRSQVKLALDGFSGYAVLRSPEFAEEMRKTGVRLTITDDGADYPARLEALRRGDADMAVFTIDALVKTSADAGQLPATIVALLDETVGADAIVAYKETIPNIDALNHPDTRFVLTPDSPSETLARVVMSRFQLDQLASDPFTKVKDAAAVVARYKDARPVDRLAYVLWEPYVTQMLKNPKVHVVVDSSRFPAAITDVLVASDDFVAKNRGTVVDVVKAYFQANYAFREEAARVELVKRDAAKSGTKLTSEEAERLVDGVWWKNARENLAHMGKADSASLPLLEDMIASITAVLIETGAIAADPTDGNPNYLYLASVWDDLQGFQPGASGEEVRGVRLPALTDKQWNALTAVGTARAPTLVFARGTDRLTERSQSQLDALAGVLASTRYYVTVRGNASRQGDLEANKRLASQRAKAVESYLVSHGVDKDRLRAIGVDPSGETSVTFVLGEPSY</sequence>
<dbReference type="Gene3D" id="3.30.1330.60">
    <property type="entry name" value="OmpA-like domain"/>
    <property type="match status" value="1"/>
</dbReference>
<protein>
    <submittedName>
        <fullName evidence="5">OmpA family protein</fullName>
    </submittedName>
</protein>
<dbReference type="CDD" id="cd07185">
    <property type="entry name" value="OmpA_C-like"/>
    <property type="match status" value="1"/>
</dbReference>
<dbReference type="InterPro" id="IPR006664">
    <property type="entry name" value="OMP_bac"/>
</dbReference>
<evidence type="ECO:0000313" key="6">
    <source>
        <dbReference type="Proteomes" id="UP000316426"/>
    </source>
</evidence>
<dbReference type="RefSeq" id="WP_145115932.1">
    <property type="nucleotide sequence ID" value="NZ_CP036349.1"/>
</dbReference>
<dbReference type="PRINTS" id="PR01021">
    <property type="entry name" value="OMPADOMAIN"/>
</dbReference>
<evidence type="ECO:0000256" key="3">
    <source>
        <dbReference type="PROSITE-ProRule" id="PRU00473"/>
    </source>
</evidence>
<dbReference type="Proteomes" id="UP000316426">
    <property type="component" value="Chromosome"/>
</dbReference>
<dbReference type="PROSITE" id="PS51123">
    <property type="entry name" value="OMPA_2"/>
    <property type="match status" value="1"/>
</dbReference>
<keyword evidence="6" id="KW-1185">Reference proteome</keyword>
<evidence type="ECO:0000259" key="4">
    <source>
        <dbReference type="PROSITE" id="PS51123"/>
    </source>
</evidence>
<name>A0A518KDH8_9BACT</name>
<dbReference type="KEGG" id="bmei:Spa11_40740"/>
<reference evidence="5 6" key="1">
    <citation type="submission" date="2019-02" db="EMBL/GenBank/DDBJ databases">
        <title>Deep-cultivation of Planctomycetes and their phenomic and genomic characterization uncovers novel biology.</title>
        <authorList>
            <person name="Wiegand S."/>
            <person name="Jogler M."/>
            <person name="Boedeker C."/>
            <person name="Pinto D."/>
            <person name="Vollmers J."/>
            <person name="Rivas-Marin E."/>
            <person name="Kohn T."/>
            <person name="Peeters S.H."/>
            <person name="Heuer A."/>
            <person name="Rast P."/>
            <person name="Oberbeckmann S."/>
            <person name="Bunk B."/>
            <person name="Jeske O."/>
            <person name="Meyerdierks A."/>
            <person name="Storesund J.E."/>
            <person name="Kallscheuer N."/>
            <person name="Luecker S."/>
            <person name="Lage O.M."/>
            <person name="Pohl T."/>
            <person name="Merkel B.J."/>
            <person name="Hornburger P."/>
            <person name="Mueller R.-W."/>
            <person name="Bruemmer F."/>
            <person name="Labrenz M."/>
            <person name="Spormann A.M."/>
            <person name="Op den Camp H."/>
            <person name="Overmann J."/>
            <person name="Amann R."/>
            <person name="Jetten M.S.M."/>
            <person name="Mascher T."/>
            <person name="Medema M.H."/>
            <person name="Devos D.P."/>
            <person name="Kaster A.-K."/>
            <person name="Ovreas L."/>
            <person name="Rohde M."/>
            <person name="Galperin M.Y."/>
            <person name="Jogler C."/>
        </authorList>
    </citation>
    <scope>NUCLEOTIDE SEQUENCE [LARGE SCALE GENOMIC DNA]</scope>
    <source>
        <strain evidence="5 6">Spa11</strain>
    </source>
</reference>
<dbReference type="InterPro" id="IPR006665">
    <property type="entry name" value="OmpA-like"/>
</dbReference>
<evidence type="ECO:0000256" key="1">
    <source>
        <dbReference type="ARBA" id="ARBA00004370"/>
    </source>
</evidence>
<comment type="subcellular location">
    <subcellularLocation>
        <location evidence="1">Membrane</location>
    </subcellularLocation>
</comment>
<keyword evidence="2 3" id="KW-0472">Membrane</keyword>
<evidence type="ECO:0000256" key="2">
    <source>
        <dbReference type="ARBA" id="ARBA00023136"/>
    </source>
</evidence>
<dbReference type="GO" id="GO:0016020">
    <property type="term" value="C:membrane"/>
    <property type="evidence" value="ECO:0007669"/>
    <property type="project" value="UniProtKB-SubCell"/>
</dbReference>
<dbReference type="Pfam" id="PF00691">
    <property type="entry name" value="OmpA"/>
    <property type="match status" value="1"/>
</dbReference>
<organism evidence="5 6">
    <name type="scientific">Botrimarina mediterranea</name>
    <dbReference type="NCBI Taxonomy" id="2528022"/>
    <lineage>
        <taxon>Bacteria</taxon>
        <taxon>Pseudomonadati</taxon>
        <taxon>Planctomycetota</taxon>
        <taxon>Planctomycetia</taxon>
        <taxon>Pirellulales</taxon>
        <taxon>Lacipirellulaceae</taxon>
        <taxon>Botrimarina</taxon>
    </lineage>
</organism>
<feature type="domain" description="OmpA-like" evidence="4">
    <location>
        <begin position="400"/>
        <end position="504"/>
    </location>
</feature>
<gene>
    <name evidence="5" type="ORF">Spa11_40740</name>
</gene>